<dbReference type="Proteomes" id="UP000678393">
    <property type="component" value="Unassembled WGS sequence"/>
</dbReference>
<evidence type="ECO:0000313" key="2">
    <source>
        <dbReference type="Proteomes" id="UP000678393"/>
    </source>
</evidence>
<dbReference type="AlphaFoldDB" id="A0A8S3ZNG2"/>
<comment type="caution">
    <text evidence="1">The sequence shown here is derived from an EMBL/GenBank/DDBJ whole genome shotgun (WGS) entry which is preliminary data.</text>
</comment>
<name>A0A8S3ZNG2_9EUPU</name>
<feature type="non-terminal residue" evidence="1">
    <location>
        <position position="110"/>
    </location>
</feature>
<accession>A0A8S3ZNG2</accession>
<reference evidence="1" key="1">
    <citation type="submission" date="2021-04" db="EMBL/GenBank/DDBJ databases">
        <authorList>
            <consortium name="Molecular Ecology Group"/>
        </authorList>
    </citation>
    <scope>NUCLEOTIDE SEQUENCE</scope>
</reference>
<dbReference type="EMBL" id="CAJHNH020004334">
    <property type="protein sequence ID" value="CAG5130909.1"/>
    <property type="molecule type" value="Genomic_DNA"/>
</dbReference>
<organism evidence="1 2">
    <name type="scientific">Candidula unifasciata</name>
    <dbReference type="NCBI Taxonomy" id="100452"/>
    <lineage>
        <taxon>Eukaryota</taxon>
        <taxon>Metazoa</taxon>
        <taxon>Spiralia</taxon>
        <taxon>Lophotrochozoa</taxon>
        <taxon>Mollusca</taxon>
        <taxon>Gastropoda</taxon>
        <taxon>Heterobranchia</taxon>
        <taxon>Euthyneura</taxon>
        <taxon>Panpulmonata</taxon>
        <taxon>Eupulmonata</taxon>
        <taxon>Stylommatophora</taxon>
        <taxon>Helicina</taxon>
        <taxon>Helicoidea</taxon>
        <taxon>Geomitridae</taxon>
        <taxon>Candidula</taxon>
    </lineage>
</organism>
<evidence type="ECO:0000313" key="1">
    <source>
        <dbReference type="EMBL" id="CAG5130909.1"/>
    </source>
</evidence>
<keyword evidence="2" id="KW-1185">Reference proteome</keyword>
<gene>
    <name evidence="1" type="ORF">CUNI_LOCUS16467</name>
</gene>
<sequence>MDKMVNKAVQLCCRRLKRKHLLFPPNFWRPIQTKGFSKQSDAHSILSQLTIIQSSNNICNNCLAGRLGLPTLHNIKQLSNVLHKQLKVLTSILMKSNWLQGECIRQFIEK</sequence>
<protein>
    <submittedName>
        <fullName evidence="1">Uncharacterized protein</fullName>
    </submittedName>
</protein>
<proteinExistence type="predicted"/>